<gene>
    <name evidence="2" type="ORF">MM415A00726_0009</name>
    <name evidence="1" type="ORF">MM415B00544_0027</name>
</gene>
<dbReference type="EMBL" id="MT142420">
    <property type="protein sequence ID" value="QJA80396.1"/>
    <property type="molecule type" value="Genomic_DNA"/>
</dbReference>
<proteinExistence type="predicted"/>
<evidence type="ECO:0000313" key="2">
    <source>
        <dbReference type="EMBL" id="QJA80396.1"/>
    </source>
</evidence>
<evidence type="ECO:0000313" key="1">
    <source>
        <dbReference type="EMBL" id="QJA64082.1"/>
    </source>
</evidence>
<protein>
    <submittedName>
        <fullName evidence="1">Putative structural protein</fullName>
    </submittedName>
</protein>
<dbReference type="AlphaFoldDB" id="A0A6M3J5B2"/>
<reference evidence="1" key="1">
    <citation type="submission" date="2020-03" db="EMBL/GenBank/DDBJ databases">
        <title>The deep terrestrial virosphere.</title>
        <authorList>
            <person name="Holmfeldt K."/>
            <person name="Nilsson E."/>
            <person name="Simone D."/>
            <person name="Lopez-Fernandez M."/>
            <person name="Wu X."/>
            <person name="de Brujin I."/>
            <person name="Lundin D."/>
            <person name="Andersson A."/>
            <person name="Bertilsson S."/>
            <person name="Dopson M."/>
        </authorList>
    </citation>
    <scope>NUCLEOTIDE SEQUENCE</scope>
    <source>
        <strain evidence="2">MM415A00726</strain>
        <strain evidence="1">MM415B00544</strain>
    </source>
</reference>
<accession>A0A6M3J5B2</accession>
<sequence length="147" mass="15204">MADFIFDSFTEDIGDGTIDMDNDTFMVALFTNEALPASTYSSYDTGGAGVGLTADKTEVANGNGYTTGGVALASVTWSQAAGTCTFDAADSEWTAATFAARYAVIYSTTAAANELVCLIDFGAEKTVTAGTFTITWNASGIFTLAQA</sequence>
<dbReference type="EMBL" id="MT141512">
    <property type="protein sequence ID" value="QJA64082.1"/>
    <property type="molecule type" value="Genomic_DNA"/>
</dbReference>
<organism evidence="1">
    <name type="scientific">viral metagenome</name>
    <dbReference type="NCBI Taxonomy" id="1070528"/>
    <lineage>
        <taxon>unclassified sequences</taxon>
        <taxon>metagenomes</taxon>
        <taxon>organismal metagenomes</taxon>
    </lineage>
</organism>
<name>A0A6M3J5B2_9ZZZZ</name>